<dbReference type="InterPro" id="IPR046532">
    <property type="entry name" value="DUF6597"/>
</dbReference>
<dbReference type="InterPro" id="IPR009057">
    <property type="entry name" value="Homeodomain-like_sf"/>
</dbReference>
<dbReference type="InterPro" id="IPR050204">
    <property type="entry name" value="AraC_XylS_family_regulators"/>
</dbReference>
<dbReference type="SUPFAM" id="SSF46689">
    <property type="entry name" value="Homeodomain-like"/>
    <property type="match status" value="1"/>
</dbReference>
<dbReference type="Gene3D" id="1.10.10.60">
    <property type="entry name" value="Homeodomain-like"/>
    <property type="match status" value="1"/>
</dbReference>
<sequence length="268" mass="30828">MNFKQIAPPAYLQPYIRCYWVLESRDKPVSEFRTIADGCPGLIFQHSDKGLMFQENKQLPHVFLFGQATHHATIRMEGSFAATGIFFRPNALQSVFGMKADDLTNTCIDLQPEAKKQGFYLDEQLAAAAEGERLNILSEYLLTLVRKQQGRDDPQMQYALARMVESSGMIAMKILRDEVNLTERSFERRFKQYIGMPPGLFARICRFQNSLQQLRNNDFEKLSDIAFDNDYADQSHFIRAFKEFAGCSPKQYQQQAALLMDNLAPLKR</sequence>
<feature type="domain" description="HTH araC/xylS-type" evidence="4">
    <location>
        <begin position="153"/>
        <end position="255"/>
    </location>
</feature>
<dbReference type="Pfam" id="PF12833">
    <property type="entry name" value="HTH_18"/>
    <property type="match status" value="1"/>
</dbReference>
<evidence type="ECO:0000259" key="4">
    <source>
        <dbReference type="PROSITE" id="PS01124"/>
    </source>
</evidence>
<evidence type="ECO:0000313" key="5">
    <source>
        <dbReference type="EMBL" id="UYQ91009.1"/>
    </source>
</evidence>
<evidence type="ECO:0000256" key="3">
    <source>
        <dbReference type="ARBA" id="ARBA00023163"/>
    </source>
</evidence>
<dbReference type="PANTHER" id="PTHR46796:SF13">
    <property type="entry name" value="HTH-TYPE TRANSCRIPTIONAL ACTIVATOR RHAS"/>
    <property type="match status" value="1"/>
</dbReference>
<keyword evidence="3" id="KW-0804">Transcription</keyword>
<dbReference type="EMBL" id="CP107006">
    <property type="protein sequence ID" value="UYQ91009.1"/>
    <property type="molecule type" value="Genomic_DNA"/>
</dbReference>
<dbReference type="Proteomes" id="UP001162741">
    <property type="component" value="Chromosome"/>
</dbReference>
<dbReference type="PROSITE" id="PS01124">
    <property type="entry name" value="HTH_ARAC_FAMILY_2"/>
    <property type="match status" value="1"/>
</dbReference>
<name>A0ABY6IUG1_9BACT</name>
<evidence type="ECO:0000313" key="6">
    <source>
        <dbReference type="Proteomes" id="UP001162741"/>
    </source>
</evidence>
<keyword evidence="6" id="KW-1185">Reference proteome</keyword>
<dbReference type="InterPro" id="IPR018060">
    <property type="entry name" value="HTH_AraC"/>
</dbReference>
<organism evidence="5 6">
    <name type="scientific">Chitinophaga horti</name>
    <dbReference type="NCBI Taxonomy" id="2920382"/>
    <lineage>
        <taxon>Bacteria</taxon>
        <taxon>Pseudomonadati</taxon>
        <taxon>Bacteroidota</taxon>
        <taxon>Chitinophagia</taxon>
        <taxon>Chitinophagales</taxon>
        <taxon>Chitinophagaceae</taxon>
        <taxon>Chitinophaga</taxon>
    </lineage>
</organism>
<evidence type="ECO:0000256" key="1">
    <source>
        <dbReference type="ARBA" id="ARBA00023015"/>
    </source>
</evidence>
<dbReference type="SMART" id="SM00342">
    <property type="entry name" value="HTH_ARAC"/>
    <property type="match status" value="1"/>
</dbReference>
<dbReference type="RefSeq" id="WP_244843553.1">
    <property type="nucleotide sequence ID" value="NZ_CP107006.1"/>
</dbReference>
<evidence type="ECO:0000256" key="2">
    <source>
        <dbReference type="ARBA" id="ARBA00023125"/>
    </source>
</evidence>
<reference evidence="5" key="1">
    <citation type="submission" date="2022-10" db="EMBL/GenBank/DDBJ databases">
        <title>Chitinophaga sp. nov., isolated from soil.</title>
        <authorList>
            <person name="Jeon C.O."/>
        </authorList>
    </citation>
    <scope>NUCLEOTIDE SEQUENCE</scope>
    <source>
        <strain evidence="5">R8</strain>
    </source>
</reference>
<protein>
    <submittedName>
        <fullName evidence="5">Helix-turn-helix domain-containing protein</fullName>
    </submittedName>
</protein>
<dbReference type="PANTHER" id="PTHR46796">
    <property type="entry name" value="HTH-TYPE TRANSCRIPTIONAL ACTIVATOR RHAS-RELATED"/>
    <property type="match status" value="1"/>
</dbReference>
<dbReference type="Pfam" id="PF20240">
    <property type="entry name" value="DUF6597"/>
    <property type="match status" value="1"/>
</dbReference>
<keyword evidence="2" id="KW-0238">DNA-binding</keyword>
<keyword evidence="1" id="KW-0805">Transcription regulation</keyword>
<accession>A0ABY6IUG1</accession>
<gene>
    <name evidence="5" type="ORF">MKQ68_12990</name>
</gene>
<proteinExistence type="predicted"/>